<dbReference type="Proteomes" id="UP001474120">
    <property type="component" value="Unassembled WGS sequence"/>
</dbReference>
<dbReference type="PANTHER" id="PTHR10491:SF4">
    <property type="entry name" value="METHIONINE ADENOSYLTRANSFERASE 2 SUBUNIT BETA"/>
    <property type="match status" value="1"/>
</dbReference>
<dbReference type="PANTHER" id="PTHR10491">
    <property type="entry name" value="DTDP-4-DEHYDRORHAMNOSE REDUCTASE"/>
    <property type="match status" value="1"/>
</dbReference>
<evidence type="ECO:0000256" key="4">
    <source>
        <dbReference type="ARBA" id="ARBA00017099"/>
    </source>
</evidence>
<dbReference type="SUPFAM" id="SSF51735">
    <property type="entry name" value="NAD(P)-binding Rossmann-fold domains"/>
    <property type="match status" value="1"/>
</dbReference>
<sequence>MKKVLITGSNGLLGQKLVKLFLTKKGYEIHALSRGENRLHNQEGYTYYNVDLLDRSALLQCLEAIAPDIIIHTAAMTNVDHCEQHQKECDLMNIKVVEYLLEYCEPNGVYLVHLSTDFIFDGKKGDVYKEDDPAHPVNHYGLSKLKSEEMIKKSKVNHAILRTILVYGLVDGNDRSNIVLWVKNSLENNKEIRVVTDQLRMPTYAEDLAEACWLAVQKRAKGVFNISSNQLMSIYEIALAVADAFGLDKKLIHPVQTNALSLPADRPLSTGFDLNKSISEINLPSYSFVDRLQVFKDQLSTYSGRKE</sequence>
<dbReference type="InterPro" id="IPR005913">
    <property type="entry name" value="dTDP_dehydrorham_reduct"/>
</dbReference>
<comment type="catalytic activity">
    <reaction evidence="5">
        <text>dTDP-beta-L-rhamnose + NADP(+) = dTDP-4-dehydro-beta-L-rhamnose + NADPH + H(+)</text>
        <dbReference type="Rhea" id="RHEA:21796"/>
        <dbReference type="ChEBI" id="CHEBI:15378"/>
        <dbReference type="ChEBI" id="CHEBI:57510"/>
        <dbReference type="ChEBI" id="CHEBI:57783"/>
        <dbReference type="ChEBI" id="CHEBI:58349"/>
        <dbReference type="ChEBI" id="CHEBI:62830"/>
        <dbReference type="EC" id="1.1.1.133"/>
    </reaction>
</comment>
<gene>
    <name evidence="8" type="ORF">AABB81_07475</name>
</gene>
<dbReference type="Gene3D" id="3.40.50.720">
    <property type="entry name" value="NAD(P)-binding Rossmann-like Domain"/>
    <property type="match status" value="1"/>
</dbReference>
<evidence type="ECO:0000256" key="3">
    <source>
        <dbReference type="ARBA" id="ARBA00012929"/>
    </source>
</evidence>
<evidence type="ECO:0000256" key="1">
    <source>
        <dbReference type="ARBA" id="ARBA00004781"/>
    </source>
</evidence>
<keyword evidence="9" id="KW-1185">Reference proteome</keyword>
<evidence type="ECO:0000313" key="9">
    <source>
        <dbReference type="Proteomes" id="UP001474120"/>
    </source>
</evidence>
<evidence type="ECO:0000256" key="5">
    <source>
        <dbReference type="ARBA" id="ARBA00048200"/>
    </source>
</evidence>
<comment type="pathway">
    <text evidence="1 6">Carbohydrate biosynthesis; dTDP-L-rhamnose biosynthesis.</text>
</comment>
<protein>
    <recommendedName>
        <fullName evidence="4 6">dTDP-4-dehydrorhamnose reductase</fullName>
        <ecNumber evidence="3 6">1.1.1.133</ecNumber>
    </recommendedName>
</protein>
<keyword evidence="6" id="KW-0521">NADP</keyword>
<dbReference type="EC" id="1.1.1.133" evidence="3 6"/>
<evidence type="ECO:0000256" key="2">
    <source>
        <dbReference type="ARBA" id="ARBA00010944"/>
    </source>
</evidence>
<dbReference type="CDD" id="cd05254">
    <property type="entry name" value="dTDP_HR_like_SDR_e"/>
    <property type="match status" value="1"/>
</dbReference>
<evidence type="ECO:0000259" key="7">
    <source>
        <dbReference type="Pfam" id="PF04321"/>
    </source>
</evidence>
<comment type="caution">
    <text evidence="8">The sequence shown here is derived from an EMBL/GenBank/DDBJ whole genome shotgun (WGS) entry which is preliminary data.</text>
</comment>
<organism evidence="8 9">
    <name type="scientific">Lutimonas vermicola</name>
    <dbReference type="NCBI Taxonomy" id="414288"/>
    <lineage>
        <taxon>Bacteria</taxon>
        <taxon>Pseudomonadati</taxon>
        <taxon>Bacteroidota</taxon>
        <taxon>Flavobacteriia</taxon>
        <taxon>Flavobacteriales</taxon>
        <taxon>Flavobacteriaceae</taxon>
        <taxon>Lutimonas</taxon>
    </lineage>
</organism>
<feature type="domain" description="RmlD-like substrate binding" evidence="7">
    <location>
        <begin position="3"/>
        <end position="294"/>
    </location>
</feature>
<comment type="function">
    <text evidence="6">Catalyzes the reduction of dTDP-6-deoxy-L-lyxo-4-hexulose to yield dTDP-L-rhamnose.</text>
</comment>
<dbReference type="InterPro" id="IPR036291">
    <property type="entry name" value="NAD(P)-bd_dom_sf"/>
</dbReference>
<dbReference type="EMBL" id="JBCDNA010000002">
    <property type="protein sequence ID" value="MEL4455731.1"/>
    <property type="molecule type" value="Genomic_DNA"/>
</dbReference>
<keyword evidence="6" id="KW-0560">Oxidoreductase</keyword>
<dbReference type="RefSeq" id="WP_342159674.1">
    <property type="nucleotide sequence ID" value="NZ_JBCDNA010000002.1"/>
</dbReference>
<dbReference type="InterPro" id="IPR029903">
    <property type="entry name" value="RmlD-like-bd"/>
</dbReference>
<dbReference type="Pfam" id="PF04321">
    <property type="entry name" value="RmlD_sub_bind"/>
    <property type="match status" value="1"/>
</dbReference>
<evidence type="ECO:0000313" key="8">
    <source>
        <dbReference type="EMBL" id="MEL4455731.1"/>
    </source>
</evidence>
<name>A0ABU9KZV8_9FLAO</name>
<proteinExistence type="inferred from homology"/>
<reference evidence="8 9" key="1">
    <citation type="submission" date="2024-04" db="EMBL/GenBank/DDBJ databases">
        <title>whole genome sequencing of Lutimonas vermicola strain IMCC1616.</title>
        <authorList>
            <person name="Bae S.S."/>
        </authorList>
    </citation>
    <scope>NUCLEOTIDE SEQUENCE [LARGE SCALE GENOMIC DNA]</scope>
    <source>
        <strain evidence="8 9">IMCC1616</strain>
    </source>
</reference>
<accession>A0ABU9KZV8</accession>
<comment type="similarity">
    <text evidence="2 6">Belongs to the dTDP-4-dehydrorhamnose reductase family.</text>
</comment>
<evidence type="ECO:0000256" key="6">
    <source>
        <dbReference type="RuleBase" id="RU364082"/>
    </source>
</evidence>